<evidence type="ECO:0000313" key="2">
    <source>
        <dbReference type="Proteomes" id="UP001202281"/>
    </source>
</evidence>
<name>A0ABT0BTY7_9SPHN</name>
<dbReference type="InterPro" id="IPR011990">
    <property type="entry name" value="TPR-like_helical_dom_sf"/>
</dbReference>
<dbReference type="Proteomes" id="UP001202281">
    <property type="component" value="Unassembled WGS sequence"/>
</dbReference>
<protein>
    <submittedName>
        <fullName evidence="1">DUF924 domain-containing protein</fullName>
    </submittedName>
</protein>
<reference evidence="1 2" key="1">
    <citation type="submission" date="2022-04" db="EMBL/GenBank/DDBJ databases">
        <title>Identification of a novel bacterium isolated from mangrove sediments.</title>
        <authorList>
            <person name="Pan X."/>
        </authorList>
    </citation>
    <scope>NUCLEOTIDE SEQUENCE [LARGE SCALE GENOMIC DNA]</scope>
    <source>
        <strain evidence="1 2">B2638</strain>
    </source>
</reference>
<proteinExistence type="predicted"/>
<dbReference type="EMBL" id="JALHLG010000036">
    <property type="protein sequence ID" value="MCJ2188524.1"/>
    <property type="molecule type" value="Genomic_DNA"/>
</dbReference>
<evidence type="ECO:0000313" key="1">
    <source>
        <dbReference type="EMBL" id="MCJ2188524.1"/>
    </source>
</evidence>
<keyword evidence="2" id="KW-1185">Reference proteome</keyword>
<dbReference type="SUPFAM" id="SSF48452">
    <property type="entry name" value="TPR-like"/>
    <property type="match status" value="1"/>
</dbReference>
<dbReference type="RefSeq" id="WP_243923272.1">
    <property type="nucleotide sequence ID" value="NZ_JALHLG010000036.1"/>
</dbReference>
<sequence length="167" mass="19069">MNSRQRDVLDFWFRELTPQDWFQAGEKLDPVVRQRFGALVEEARAGALDDWAEDRLGRLALIILLDQFPRHIYRGTAQAFSSDRRAQQLALEGIAAGVDEQLAASQRHFFYMPLMHAEDPALQAKSMERFTALRDYADWILQFAQGHSDEIAQSGRFTGRDAALGRS</sequence>
<dbReference type="Gene3D" id="1.20.58.320">
    <property type="entry name" value="TPR-like"/>
    <property type="match status" value="1"/>
</dbReference>
<dbReference type="Pfam" id="PF06041">
    <property type="entry name" value="DUF924"/>
    <property type="match status" value="1"/>
</dbReference>
<comment type="caution">
    <text evidence="1">The sequence shown here is derived from an EMBL/GenBank/DDBJ whole genome shotgun (WGS) entry which is preliminary data.</text>
</comment>
<accession>A0ABT0BTY7</accession>
<dbReference type="InterPro" id="IPR010323">
    <property type="entry name" value="DUF924"/>
</dbReference>
<dbReference type="Gene3D" id="1.25.40.10">
    <property type="entry name" value="Tetratricopeptide repeat domain"/>
    <property type="match status" value="1"/>
</dbReference>
<organism evidence="1 2">
    <name type="scientific">Novosphingobium beihaiensis</name>
    <dbReference type="NCBI Taxonomy" id="2930389"/>
    <lineage>
        <taxon>Bacteria</taxon>
        <taxon>Pseudomonadati</taxon>
        <taxon>Pseudomonadota</taxon>
        <taxon>Alphaproteobacteria</taxon>
        <taxon>Sphingomonadales</taxon>
        <taxon>Sphingomonadaceae</taxon>
        <taxon>Novosphingobium</taxon>
    </lineage>
</organism>
<gene>
    <name evidence="1" type="ORF">MTR66_17080</name>
</gene>